<name>A0A0E0KZT4_ORYPU</name>
<reference evidence="2" key="1">
    <citation type="submission" date="2015-04" db="UniProtKB">
        <authorList>
            <consortium name="EnsemblPlants"/>
        </authorList>
    </citation>
    <scope>IDENTIFICATION</scope>
</reference>
<reference evidence="2" key="2">
    <citation type="submission" date="2018-05" db="EMBL/GenBank/DDBJ databases">
        <title>OpunRS2 (Oryza punctata Reference Sequence Version 2).</title>
        <authorList>
            <person name="Zhang J."/>
            <person name="Kudrna D."/>
            <person name="Lee S."/>
            <person name="Talag J."/>
            <person name="Welchert J."/>
            <person name="Wing R.A."/>
        </authorList>
    </citation>
    <scope>NUCLEOTIDE SEQUENCE [LARGE SCALE GENOMIC DNA]</scope>
</reference>
<dbReference type="EnsemblPlants" id="OPUNC05G06750.1">
    <property type="protein sequence ID" value="OPUNC05G06750.1"/>
    <property type="gene ID" value="OPUNC05G06750"/>
</dbReference>
<dbReference type="HOGENOM" id="CLU_2472931_0_0_1"/>
<protein>
    <submittedName>
        <fullName evidence="2">Uncharacterized protein</fullName>
    </submittedName>
</protein>
<accession>A0A0E0KZT4</accession>
<evidence type="ECO:0000256" key="1">
    <source>
        <dbReference type="SAM" id="MobiDB-lite"/>
    </source>
</evidence>
<dbReference type="Proteomes" id="UP000026962">
    <property type="component" value="Chromosome 5"/>
</dbReference>
<dbReference type="Gramene" id="OPUNC05G06750.1">
    <property type="protein sequence ID" value="OPUNC05G06750.1"/>
    <property type="gene ID" value="OPUNC05G06750"/>
</dbReference>
<dbReference type="AlphaFoldDB" id="A0A0E0KZT4"/>
<keyword evidence="3" id="KW-1185">Reference proteome</keyword>
<proteinExistence type="predicted"/>
<organism evidence="2">
    <name type="scientific">Oryza punctata</name>
    <name type="common">Red rice</name>
    <dbReference type="NCBI Taxonomy" id="4537"/>
    <lineage>
        <taxon>Eukaryota</taxon>
        <taxon>Viridiplantae</taxon>
        <taxon>Streptophyta</taxon>
        <taxon>Embryophyta</taxon>
        <taxon>Tracheophyta</taxon>
        <taxon>Spermatophyta</taxon>
        <taxon>Magnoliopsida</taxon>
        <taxon>Liliopsida</taxon>
        <taxon>Poales</taxon>
        <taxon>Poaceae</taxon>
        <taxon>BOP clade</taxon>
        <taxon>Oryzoideae</taxon>
        <taxon>Oryzeae</taxon>
        <taxon>Oryzinae</taxon>
        <taxon>Oryza</taxon>
    </lineage>
</organism>
<evidence type="ECO:0000313" key="2">
    <source>
        <dbReference type="EnsemblPlants" id="OPUNC05G06750.1"/>
    </source>
</evidence>
<feature type="region of interest" description="Disordered" evidence="1">
    <location>
        <begin position="46"/>
        <end position="88"/>
    </location>
</feature>
<sequence length="88" mass="9202">MNTRASDSNALQININQNKNIIVERYSSVTGGLLPAALYCCRGEGRATATGAPPSVPPLGGSERKREGRVALSSTPASPLRPPQGWGI</sequence>
<evidence type="ECO:0000313" key="3">
    <source>
        <dbReference type="Proteomes" id="UP000026962"/>
    </source>
</evidence>